<name>A0A2M7AMR4_UNCKA</name>
<dbReference type="Proteomes" id="UP000229916">
    <property type="component" value="Unassembled WGS sequence"/>
</dbReference>
<comment type="domain">
    <text evidence="11">The N-terminal domain is essential for RNAP assembly and basal transcription, whereas the C-terminal domain is involved in interaction with transcriptional regulators and with upstream promoter elements.</text>
</comment>
<dbReference type="EC" id="2.7.7.6" evidence="2 11"/>
<evidence type="ECO:0000313" key="14">
    <source>
        <dbReference type="Proteomes" id="UP000229916"/>
    </source>
</evidence>
<comment type="subunit">
    <text evidence="11">Homodimer. The RNAP catalytic core consists of 2 alpha, 1 beta, 1 beta' and 1 omega subunit. When a sigma factor is associated with the core the holoenzyme is formed, which can initiate transcription.</text>
</comment>
<evidence type="ECO:0000256" key="1">
    <source>
        <dbReference type="ARBA" id="ARBA00007123"/>
    </source>
</evidence>
<evidence type="ECO:0000256" key="2">
    <source>
        <dbReference type="ARBA" id="ARBA00012418"/>
    </source>
</evidence>
<keyword evidence="5 11" id="KW-0808">Transferase</keyword>
<dbReference type="Pfam" id="PF01193">
    <property type="entry name" value="RNA_pol_L"/>
    <property type="match status" value="1"/>
</dbReference>
<feature type="region of interest" description="Alpha C-terminal domain (alpha-CTD)" evidence="11">
    <location>
        <begin position="239"/>
        <end position="322"/>
    </location>
</feature>
<dbReference type="FunFam" id="2.170.120.12:FF:000001">
    <property type="entry name" value="DNA-directed RNA polymerase subunit alpha"/>
    <property type="match status" value="1"/>
</dbReference>
<evidence type="ECO:0000256" key="5">
    <source>
        <dbReference type="ARBA" id="ARBA00022679"/>
    </source>
</evidence>
<comment type="function">
    <text evidence="11">DNA-dependent RNA polymerase catalyzes the transcription of DNA into RNA using the four ribonucleoside triphosphates as substrates.</text>
</comment>
<dbReference type="GO" id="GO:0003677">
    <property type="term" value="F:DNA binding"/>
    <property type="evidence" value="ECO:0007669"/>
    <property type="project" value="UniProtKB-UniRule"/>
</dbReference>
<keyword evidence="4 11" id="KW-0240">DNA-directed RNA polymerase</keyword>
<gene>
    <name evidence="11" type="primary">rpoA</name>
    <name evidence="13" type="ORF">COS81_03235</name>
</gene>
<dbReference type="NCBIfam" id="NF003519">
    <property type="entry name" value="PRK05182.2-5"/>
    <property type="match status" value="1"/>
</dbReference>
<protein>
    <recommendedName>
        <fullName evidence="3 11">DNA-directed RNA polymerase subunit alpha</fullName>
        <shortName evidence="11">RNAP subunit alpha</shortName>
        <ecNumber evidence="2 11">2.7.7.6</ecNumber>
    </recommendedName>
    <alternativeName>
        <fullName evidence="9 11">RNA polymerase subunit alpha</fullName>
    </alternativeName>
    <alternativeName>
        <fullName evidence="8 11">Transcriptase subunit alpha</fullName>
    </alternativeName>
</protein>
<dbReference type="EMBL" id="PEWD01000064">
    <property type="protein sequence ID" value="PIU68665.1"/>
    <property type="molecule type" value="Genomic_DNA"/>
</dbReference>
<dbReference type="GO" id="GO:0003899">
    <property type="term" value="F:DNA-directed RNA polymerase activity"/>
    <property type="evidence" value="ECO:0007669"/>
    <property type="project" value="UniProtKB-UniRule"/>
</dbReference>
<comment type="catalytic activity">
    <reaction evidence="10 11">
        <text>RNA(n) + a ribonucleoside 5'-triphosphate = RNA(n+1) + diphosphate</text>
        <dbReference type="Rhea" id="RHEA:21248"/>
        <dbReference type="Rhea" id="RHEA-COMP:14527"/>
        <dbReference type="Rhea" id="RHEA-COMP:17342"/>
        <dbReference type="ChEBI" id="CHEBI:33019"/>
        <dbReference type="ChEBI" id="CHEBI:61557"/>
        <dbReference type="ChEBI" id="CHEBI:140395"/>
        <dbReference type="EC" id="2.7.7.6"/>
    </reaction>
</comment>
<keyword evidence="7 11" id="KW-0804">Transcription</keyword>
<comment type="caution">
    <text evidence="13">The sequence shown here is derived from an EMBL/GenBank/DDBJ whole genome shotgun (WGS) entry which is preliminary data.</text>
</comment>
<dbReference type="Pfam" id="PF03118">
    <property type="entry name" value="RNA_pol_A_CTD"/>
    <property type="match status" value="1"/>
</dbReference>
<dbReference type="InterPro" id="IPR011260">
    <property type="entry name" value="RNAP_asu_C"/>
</dbReference>
<dbReference type="InterPro" id="IPR036603">
    <property type="entry name" value="RBP11-like"/>
</dbReference>
<reference evidence="14" key="1">
    <citation type="submission" date="2017-09" db="EMBL/GenBank/DDBJ databases">
        <title>Depth-based differentiation of microbial function through sediment-hosted aquifers and enrichment of novel symbionts in the deep terrestrial subsurface.</title>
        <authorList>
            <person name="Probst A.J."/>
            <person name="Ladd B."/>
            <person name="Jarett J.K."/>
            <person name="Geller-Mcgrath D.E."/>
            <person name="Sieber C.M.K."/>
            <person name="Emerson J.B."/>
            <person name="Anantharaman K."/>
            <person name="Thomas B.C."/>
            <person name="Malmstrom R."/>
            <person name="Stieglmeier M."/>
            <person name="Klingl A."/>
            <person name="Woyke T."/>
            <person name="Ryan C.M."/>
            <person name="Banfield J.F."/>
        </authorList>
    </citation>
    <scope>NUCLEOTIDE SEQUENCE [LARGE SCALE GENOMIC DNA]</scope>
</reference>
<dbReference type="SUPFAM" id="SSF47789">
    <property type="entry name" value="C-terminal domain of RNA polymerase alpha subunit"/>
    <property type="match status" value="1"/>
</dbReference>
<comment type="similarity">
    <text evidence="1 11">Belongs to the RNA polymerase alpha chain family.</text>
</comment>
<dbReference type="GO" id="GO:0000428">
    <property type="term" value="C:DNA-directed RNA polymerase complex"/>
    <property type="evidence" value="ECO:0007669"/>
    <property type="project" value="UniProtKB-KW"/>
</dbReference>
<dbReference type="GO" id="GO:0046983">
    <property type="term" value="F:protein dimerization activity"/>
    <property type="evidence" value="ECO:0007669"/>
    <property type="project" value="InterPro"/>
</dbReference>
<dbReference type="SUPFAM" id="SSF56553">
    <property type="entry name" value="Insert subdomain of RNA polymerase alpha subunit"/>
    <property type="match status" value="1"/>
</dbReference>
<sequence length="322" mass="35648">MFSVNPKFAVEKKDKNYGRFIIEPLPYGYGMTLGNSLRRVLLTSLLGSAIVQVKIEGVKHEFDVIPGVKEDVVEIILNLKKVKIKLDKPSVVLNLDVKGPGVVAAKSIDVPTGVTILNPDQAIATLSSPKTRLKMELLVEQGMGFLPAEERESSEIGVIPIDAIHAPVLRVDYSISATRVGRMTNFDKLTLEISTDGSIDPQEALKKGAVILKNYFEFINDPSIVKEEEKVETKEEAGVDLKLTLEELDLPTRVVNSLHAINVTNLGELIQKSEKEIMSIKNVGAKSVTEVKKKIEELGLFFRQDEGQKNETSKKRKKTESK</sequence>
<evidence type="ECO:0000259" key="12">
    <source>
        <dbReference type="SMART" id="SM00662"/>
    </source>
</evidence>
<dbReference type="Gene3D" id="3.30.1360.10">
    <property type="entry name" value="RNA polymerase, RBP11-like subunit"/>
    <property type="match status" value="1"/>
</dbReference>
<dbReference type="InterPro" id="IPR011262">
    <property type="entry name" value="DNA-dir_RNA_pol_insert"/>
</dbReference>
<evidence type="ECO:0000256" key="3">
    <source>
        <dbReference type="ARBA" id="ARBA00015972"/>
    </source>
</evidence>
<feature type="region of interest" description="Alpha N-terminal domain (alpha-NTD)" evidence="11">
    <location>
        <begin position="1"/>
        <end position="226"/>
    </location>
</feature>
<accession>A0A2M7AMR4</accession>
<dbReference type="Pfam" id="PF01000">
    <property type="entry name" value="RNA_pol_A_bac"/>
    <property type="match status" value="1"/>
</dbReference>
<organism evidence="13 14">
    <name type="scientific">candidate division WWE3 bacterium CG06_land_8_20_14_3_00_42_16</name>
    <dbReference type="NCBI Taxonomy" id="1975083"/>
    <lineage>
        <taxon>Bacteria</taxon>
        <taxon>Katanobacteria</taxon>
    </lineage>
</organism>
<dbReference type="NCBIfam" id="NF003513">
    <property type="entry name" value="PRK05182.1-2"/>
    <property type="match status" value="1"/>
</dbReference>
<dbReference type="AlphaFoldDB" id="A0A2M7AMR4"/>
<evidence type="ECO:0000256" key="7">
    <source>
        <dbReference type="ARBA" id="ARBA00023163"/>
    </source>
</evidence>
<evidence type="ECO:0000256" key="11">
    <source>
        <dbReference type="HAMAP-Rule" id="MF_00059"/>
    </source>
</evidence>
<dbReference type="InterPro" id="IPR011263">
    <property type="entry name" value="DNA-dir_RNA_pol_RpoA/D/Rpb3"/>
</dbReference>
<evidence type="ECO:0000256" key="4">
    <source>
        <dbReference type="ARBA" id="ARBA00022478"/>
    </source>
</evidence>
<dbReference type="Gene3D" id="1.10.150.20">
    <property type="entry name" value="5' to 3' exonuclease, C-terminal subdomain"/>
    <property type="match status" value="1"/>
</dbReference>
<dbReference type="SMART" id="SM00662">
    <property type="entry name" value="RPOLD"/>
    <property type="match status" value="1"/>
</dbReference>
<dbReference type="Gene3D" id="2.170.120.12">
    <property type="entry name" value="DNA-directed RNA polymerase, insert domain"/>
    <property type="match status" value="1"/>
</dbReference>
<evidence type="ECO:0000256" key="10">
    <source>
        <dbReference type="ARBA" id="ARBA00048552"/>
    </source>
</evidence>
<evidence type="ECO:0000256" key="6">
    <source>
        <dbReference type="ARBA" id="ARBA00022695"/>
    </source>
</evidence>
<dbReference type="CDD" id="cd06928">
    <property type="entry name" value="RNAP_alpha_NTD"/>
    <property type="match status" value="1"/>
</dbReference>
<evidence type="ECO:0000313" key="13">
    <source>
        <dbReference type="EMBL" id="PIU68665.1"/>
    </source>
</evidence>
<keyword evidence="6 11" id="KW-0548">Nucleotidyltransferase</keyword>
<evidence type="ECO:0000256" key="8">
    <source>
        <dbReference type="ARBA" id="ARBA00032524"/>
    </source>
</evidence>
<dbReference type="InterPro" id="IPR011773">
    <property type="entry name" value="DNA-dir_RpoA"/>
</dbReference>
<dbReference type="SUPFAM" id="SSF55257">
    <property type="entry name" value="RBP11-like subunits of RNA polymerase"/>
    <property type="match status" value="1"/>
</dbReference>
<proteinExistence type="inferred from homology"/>
<dbReference type="HAMAP" id="MF_00059">
    <property type="entry name" value="RNApol_bact_RpoA"/>
    <property type="match status" value="1"/>
</dbReference>
<dbReference type="GO" id="GO:0006351">
    <property type="term" value="P:DNA-templated transcription"/>
    <property type="evidence" value="ECO:0007669"/>
    <property type="project" value="UniProtKB-UniRule"/>
</dbReference>
<feature type="domain" description="DNA-directed RNA polymerase RpoA/D/Rpb3-type" evidence="12">
    <location>
        <begin position="17"/>
        <end position="222"/>
    </location>
</feature>
<dbReference type="GO" id="GO:0005737">
    <property type="term" value="C:cytoplasm"/>
    <property type="evidence" value="ECO:0007669"/>
    <property type="project" value="UniProtKB-ARBA"/>
</dbReference>
<evidence type="ECO:0000256" key="9">
    <source>
        <dbReference type="ARBA" id="ARBA00033070"/>
    </source>
</evidence>
<dbReference type="InterPro" id="IPR036643">
    <property type="entry name" value="RNApol_insert_sf"/>
</dbReference>
<dbReference type="NCBIfam" id="TIGR02027">
    <property type="entry name" value="rpoA"/>
    <property type="match status" value="1"/>
</dbReference>